<proteinExistence type="predicted"/>
<accession>M0K1E5</accession>
<keyword evidence="2" id="KW-0804">Transcription</keyword>
<name>M0K1E5_9EURY</name>
<keyword evidence="1" id="KW-0805">Transcription regulation</keyword>
<evidence type="ECO:0000313" key="5">
    <source>
        <dbReference type="Proteomes" id="UP000011659"/>
    </source>
</evidence>
<evidence type="ECO:0000259" key="3">
    <source>
        <dbReference type="Pfam" id="PF04967"/>
    </source>
</evidence>
<evidence type="ECO:0000256" key="2">
    <source>
        <dbReference type="ARBA" id="ARBA00023163"/>
    </source>
</evidence>
<dbReference type="AlphaFoldDB" id="M0K1E5"/>
<dbReference type="EMBL" id="AOLR01000012">
    <property type="protein sequence ID" value="EMA14598.1"/>
    <property type="molecule type" value="Genomic_DNA"/>
</dbReference>
<keyword evidence="5" id="KW-1185">Reference proteome</keyword>
<evidence type="ECO:0000313" key="4">
    <source>
        <dbReference type="EMBL" id="EMA14598.1"/>
    </source>
</evidence>
<sequence length="237" mass="26426">MWYDWRHYAVATANILPEAVGVIAARLRIRLPEDIWIADVSQANPQATFRLLSGIRAATRAVELGEVTTDDPATAGDAIATHPSVTAYEELERTADRVLAKYETTDTDLYEFVAESGLPIEYPVTAENGWYEFDLTGSRAEFDHFRTAIEDAGRQYELLSLVHSTDPSGLLTERQRDVLMAALRAGYFELPRDCTLADLASALDIDKSTASRVLRRGQTRIVKWFLTTAASQSPENR</sequence>
<dbReference type="Gene3D" id="1.10.10.10">
    <property type="entry name" value="Winged helix-like DNA-binding domain superfamily/Winged helix DNA-binding domain"/>
    <property type="match status" value="1"/>
</dbReference>
<organism evidence="4 5">
    <name type="scientific">Haloarcula marismortui ATCC 33800</name>
    <dbReference type="NCBI Taxonomy" id="662476"/>
    <lineage>
        <taxon>Archaea</taxon>
        <taxon>Methanobacteriati</taxon>
        <taxon>Methanobacteriota</taxon>
        <taxon>Stenosarchaea group</taxon>
        <taxon>Halobacteria</taxon>
        <taxon>Halobacteriales</taxon>
        <taxon>Haloarculaceae</taxon>
        <taxon>Haloarcula</taxon>
    </lineage>
</organism>
<feature type="domain" description="HTH bat-type" evidence="3">
    <location>
        <begin position="171"/>
        <end position="222"/>
    </location>
</feature>
<dbReference type="Proteomes" id="UP000011659">
    <property type="component" value="Unassembled WGS sequence"/>
</dbReference>
<dbReference type="InterPro" id="IPR007050">
    <property type="entry name" value="HTH_bacterioopsin"/>
</dbReference>
<dbReference type="PANTHER" id="PTHR34236:SF1">
    <property type="entry name" value="DIMETHYL SULFOXIDE REDUCTASE TRANSCRIPTIONAL ACTIVATOR"/>
    <property type="match status" value="1"/>
</dbReference>
<reference evidence="4 5" key="1">
    <citation type="journal article" date="2014" name="PLoS Genet.">
        <title>Phylogenetically driven sequencing of extremely halophilic archaea reveals strategies for static and dynamic osmo-response.</title>
        <authorList>
            <person name="Becker E.A."/>
            <person name="Seitzer P.M."/>
            <person name="Tritt A."/>
            <person name="Larsen D."/>
            <person name="Krusor M."/>
            <person name="Yao A.I."/>
            <person name="Wu D."/>
            <person name="Madern D."/>
            <person name="Eisen J.A."/>
            <person name="Darling A.E."/>
            <person name="Facciotti M.T."/>
        </authorList>
    </citation>
    <scope>NUCLEOTIDE SEQUENCE [LARGE SCALE GENOMIC DNA]</scope>
    <source>
        <strain evidence="4 5">ATCC 33800</strain>
    </source>
</reference>
<dbReference type="PATRIC" id="fig|662476.7.peg.1361"/>
<evidence type="ECO:0000256" key="1">
    <source>
        <dbReference type="ARBA" id="ARBA00023015"/>
    </source>
</evidence>
<dbReference type="InterPro" id="IPR036388">
    <property type="entry name" value="WH-like_DNA-bd_sf"/>
</dbReference>
<comment type="caution">
    <text evidence="4">The sequence shown here is derived from an EMBL/GenBank/DDBJ whole genome shotgun (WGS) entry which is preliminary data.</text>
</comment>
<dbReference type="Pfam" id="PF04967">
    <property type="entry name" value="HTH_10"/>
    <property type="match status" value="1"/>
</dbReference>
<protein>
    <submittedName>
        <fullName evidence="4">Bacterio-opsin activator HTH domain-containing protein</fullName>
    </submittedName>
</protein>
<dbReference type="PANTHER" id="PTHR34236">
    <property type="entry name" value="DIMETHYL SULFOXIDE REDUCTASE TRANSCRIPTIONAL ACTIVATOR"/>
    <property type="match status" value="1"/>
</dbReference>
<gene>
    <name evidence="4" type="ORF">C436_06869</name>
</gene>